<evidence type="ECO:0000256" key="2">
    <source>
        <dbReference type="SAM" id="SignalP"/>
    </source>
</evidence>
<keyword evidence="4" id="KW-1185">Reference proteome</keyword>
<evidence type="ECO:0000313" key="3">
    <source>
        <dbReference type="EMBL" id="MEV8468900.1"/>
    </source>
</evidence>
<dbReference type="RefSeq" id="WP_366194855.1">
    <property type="nucleotide sequence ID" value="NZ_JBFBVU010000049.1"/>
</dbReference>
<dbReference type="EMBL" id="JBFBVU010000049">
    <property type="protein sequence ID" value="MEV8468900.1"/>
    <property type="molecule type" value="Genomic_DNA"/>
</dbReference>
<dbReference type="CDD" id="cd07012">
    <property type="entry name" value="PBP2_Bug_TTT"/>
    <property type="match status" value="1"/>
</dbReference>
<dbReference type="Proteomes" id="UP001553161">
    <property type="component" value="Unassembled WGS sequence"/>
</dbReference>
<name>A0ABV3LCU9_9RHOB</name>
<keyword evidence="2" id="KW-0732">Signal</keyword>
<dbReference type="PANTHER" id="PTHR42928:SF5">
    <property type="entry name" value="BLR1237 PROTEIN"/>
    <property type="match status" value="1"/>
</dbReference>
<feature type="chain" id="PRO_5045100229" evidence="2">
    <location>
        <begin position="28"/>
        <end position="328"/>
    </location>
</feature>
<proteinExistence type="inferred from homology"/>
<dbReference type="Gene3D" id="3.40.190.150">
    <property type="entry name" value="Bordetella uptake gene, domain 1"/>
    <property type="match status" value="1"/>
</dbReference>
<feature type="signal peptide" evidence="2">
    <location>
        <begin position="1"/>
        <end position="27"/>
    </location>
</feature>
<comment type="similarity">
    <text evidence="1">Belongs to the UPF0065 (bug) family.</text>
</comment>
<dbReference type="InterPro" id="IPR005064">
    <property type="entry name" value="BUG"/>
</dbReference>
<sequence>MKYRHFHKTAVAAAFGLAALTGSVAQAADFPSDNIRLIVPYKPGGGTDTIARAFAAAMETQAGVPVLVENIPGSAGINGMMALVKSEPDGHTIAINGSSDVSGAVAFRDNPPFGLENLACAGGVFNTPAWMLSHKDNGFEDLGDFIEAARANPGKMTVGITGKLSPTDFVASTLAGTSDLDINIVNFGGGGPLKKAILANQVNMGVIISPVLMSDVVNGDLKVLAAAGDLSGISQEPLRGTRHMGDWNEDARIDIAVIRGIFLPSGVPDDVQEHLEELVHATVTSEAFTEFAVNFGFSPYTQSGADYCARLPQEVVDLTRVFDNFMQQ</sequence>
<dbReference type="SUPFAM" id="SSF53850">
    <property type="entry name" value="Periplasmic binding protein-like II"/>
    <property type="match status" value="1"/>
</dbReference>
<dbReference type="Pfam" id="PF03401">
    <property type="entry name" value="TctC"/>
    <property type="match status" value="1"/>
</dbReference>
<evidence type="ECO:0000313" key="4">
    <source>
        <dbReference type="Proteomes" id="UP001553161"/>
    </source>
</evidence>
<protein>
    <submittedName>
        <fullName evidence="3">Tripartite tricarboxylate transporter substrate binding protein</fullName>
    </submittedName>
</protein>
<evidence type="ECO:0000256" key="1">
    <source>
        <dbReference type="ARBA" id="ARBA00006987"/>
    </source>
</evidence>
<organism evidence="3 4">
    <name type="scientific">Meridianimarinicoccus marinus</name>
    <dbReference type="NCBI Taxonomy" id="3231483"/>
    <lineage>
        <taxon>Bacteria</taxon>
        <taxon>Pseudomonadati</taxon>
        <taxon>Pseudomonadota</taxon>
        <taxon>Alphaproteobacteria</taxon>
        <taxon>Rhodobacterales</taxon>
        <taxon>Paracoccaceae</taxon>
        <taxon>Meridianimarinicoccus</taxon>
    </lineage>
</organism>
<dbReference type="PANTHER" id="PTHR42928">
    <property type="entry name" value="TRICARBOXYLATE-BINDING PROTEIN"/>
    <property type="match status" value="1"/>
</dbReference>
<accession>A0ABV3LCU9</accession>
<comment type="caution">
    <text evidence="3">The sequence shown here is derived from an EMBL/GenBank/DDBJ whole genome shotgun (WGS) entry which is preliminary data.</text>
</comment>
<dbReference type="InterPro" id="IPR042100">
    <property type="entry name" value="Bug_dom1"/>
</dbReference>
<dbReference type="PIRSF" id="PIRSF017082">
    <property type="entry name" value="YflP"/>
    <property type="match status" value="1"/>
</dbReference>
<dbReference type="Gene3D" id="3.40.190.10">
    <property type="entry name" value="Periplasmic binding protein-like II"/>
    <property type="match status" value="1"/>
</dbReference>
<reference evidence="3 4" key="1">
    <citation type="submission" date="2024-07" db="EMBL/GenBank/DDBJ databases">
        <authorList>
            <person name="Kang M."/>
        </authorList>
    </citation>
    <scope>NUCLEOTIDE SEQUENCE [LARGE SCALE GENOMIC DNA]</scope>
    <source>
        <strain evidence="3 4">DFM31</strain>
    </source>
</reference>
<gene>
    <name evidence="3" type="ORF">AB0T83_19300</name>
</gene>